<reference evidence="2 3" key="1">
    <citation type="submission" date="2016-06" db="EMBL/GenBank/DDBJ databases">
        <authorList>
            <person name="Kjaerup R.B."/>
            <person name="Dalgaard T.S."/>
            <person name="Juul-Madsen H.R."/>
        </authorList>
    </citation>
    <scope>NUCLEOTIDE SEQUENCE [LARGE SCALE GENOMIC DNA]</scope>
    <source>
        <strain evidence="2 3">DSM 43904</strain>
    </source>
</reference>
<dbReference type="Proteomes" id="UP000198217">
    <property type="component" value="Chromosome I"/>
</dbReference>
<sequence length="552" mass="60380">MSDEEDASPAALADLARAGFLMARQSLMQVNFEVHHVRDRAGYLRELFDRRAVAEHSPTPGAGRGRNGGTPDAAPPVAERPRETLSSAANGVGLVIGTYAGALPRDMQRRRQGSDLPVALRVDHVSPDAWVFQGTAWPNPAFIYETGQKFEGLILVEERTTRWSSFQSRAIAELTAVISRIAAEHKAPLLSLHAPVQMPARAEAREWPVPSVVAVRFSIALRGADAQRRLALAETLADFAGTRGYGFWLADTRAGHRQGNWYLVRPYDRSKVEQYADWTGCADLQPRYCLPVTFVGPARVGSTSAIMAYLREFPELGVLACSIISLDDLAFIHLQLAVNRLPAGGIDEFEVELLRRIRSAHVDTTQGRTSSPQELLPEILPLVTGNGNGRPGVEKLARLTERAGDYQSLTGPTMLVRPGEGSDRIPLWFSWRAVGTDDGLATPLIAFMDALKAIGLAPAGSGVEDARHHPNLDYLVCRDVGESMLRGRGKISLPRHILHQSPDTRPNVIGARISTSLEDAWRAELSRHALPGGVEISVAWVEYRLNNSTTLM</sequence>
<organism evidence="2 3">
    <name type="scientific">Micromonospora echinaurantiaca</name>
    <dbReference type="NCBI Taxonomy" id="47857"/>
    <lineage>
        <taxon>Bacteria</taxon>
        <taxon>Bacillati</taxon>
        <taxon>Actinomycetota</taxon>
        <taxon>Actinomycetes</taxon>
        <taxon>Micromonosporales</taxon>
        <taxon>Micromonosporaceae</taxon>
        <taxon>Micromonospora</taxon>
    </lineage>
</organism>
<evidence type="ECO:0000313" key="3">
    <source>
        <dbReference type="Proteomes" id="UP000198217"/>
    </source>
</evidence>
<dbReference type="AlphaFoldDB" id="A0A1C5I7Z2"/>
<dbReference type="RefSeq" id="WP_088994261.1">
    <property type="nucleotide sequence ID" value="NZ_LT607750.1"/>
</dbReference>
<proteinExistence type="predicted"/>
<keyword evidence="3" id="KW-1185">Reference proteome</keyword>
<protein>
    <submittedName>
        <fullName evidence="2">Uncharacterized protein</fullName>
    </submittedName>
</protein>
<feature type="region of interest" description="Disordered" evidence="1">
    <location>
        <begin position="55"/>
        <end position="84"/>
    </location>
</feature>
<name>A0A1C5I7Z2_9ACTN</name>
<dbReference type="EMBL" id="LT607750">
    <property type="protein sequence ID" value="SCG53966.1"/>
    <property type="molecule type" value="Genomic_DNA"/>
</dbReference>
<accession>A0A1C5I7Z2</accession>
<evidence type="ECO:0000256" key="1">
    <source>
        <dbReference type="SAM" id="MobiDB-lite"/>
    </source>
</evidence>
<evidence type="ECO:0000313" key="2">
    <source>
        <dbReference type="EMBL" id="SCG53966.1"/>
    </source>
</evidence>
<gene>
    <name evidence="2" type="ORF">GA0070609_2889</name>
</gene>